<reference evidence="1" key="1">
    <citation type="submission" date="2020-03" db="EMBL/GenBank/DDBJ databases">
        <title>The deep terrestrial virosphere.</title>
        <authorList>
            <person name="Holmfeldt K."/>
            <person name="Nilsson E."/>
            <person name="Simone D."/>
            <person name="Lopez-Fernandez M."/>
            <person name="Wu X."/>
            <person name="de Brujin I."/>
            <person name="Lundin D."/>
            <person name="Andersson A."/>
            <person name="Bertilsson S."/>
            <person name="Dopson M."/>
        </authorList>
    </citation>
    <scope>NUCLEOTIDE SEQUENCE</scope>
    <source>
        <strain evidence="1">MM415B04371</strain>
    </source>
</reference>
<evidence type="ECO:0008006" key="2">
    <source>
        <dbReference type="Google" id="ProtNLM"/>
    </source>
</evidence>
<proteinExistence type="predicted"/>
<accession>A0A6M3LF70</accession>
<dbReference type="EMBL" id="MT143120">
    <property type="protein sequence ID" value="QJA93073.1"/>
    <property type="molecule type" value="Genomic_DNA"/>
</dbReference>
<dbReference type="Gene3D" id="3.40.1350.10">
    <property type="match status" value="1"/>
</dbReference>
<name>A0A6M3LF70_9ZZZZ</name>
<gene>
    <name evidence="1" type="ORF">MM415B04371_0006</name>
</gene>
<evidence type="ECO:0000313" key="1">
    <source>
        <dbReference type="EMBL" id="QJA93073.1"/>
    </source>
</evidence>
<dbReference type="GO" id="GO:0003676">
    <property type="term" value="F:nucleic acid binding"/>
    <property type="evidence" value="ECO:0007669"/>
    <property type="project" value="InterPro"/>
</dbReference>
<organism evidence="1">
    <name type="scientific">viral metagenome</name>
    <dbReference type="NCBI Taxonomy" id="1070528"/>
    <lineage>
        <taxon>unclassified sequences</taxon>
        <taxon>metagenomes</taxon>
        <taxon>organismal metagenomes</taxon>
    </lineage>
</organism>
<dbReference type="AlphaFoldDB" id="A0A6M3LF70"/>
<sequence>MNESELLSNCLEYLQILRNQGKAWYMRVNSGMAFFGSGKKKYAIRLAQEGTADILIIQWYEPEGAPNKGETIVTWVETKADKGVQSPEQVAFQKEVEGFGCRYEIVRDLDELITITEG</sequence>
<protein>
    <recommendedName>
        <fullName evidence="2">VRR-NUC domain-containing protein</fullName>
    </recommendedName>
</protein>
<dbReference type="InterPro" id="IPR011856">
    <property type="entry name" value="tRNA_endonuc-like_dom_sf"/>
</dbReference>